<gene>
    <name evidence="1" type="ORF">SAMN05444170_5109</name>
</gene>
<dbReference type="OrthoDB" id="5180856at2"/>
<organism evidence="1 2">
    <name type="scientific">Bradyrhizobium erythrophlei</name>
    <dbReference type="NCBI Taxonomy" id="1437360"/>
    <lineage>
        <taxon>Bacteria</taxon>
        <taxon>Pseudomonadati</taxon>
        <taxon>Pseudomonadota</taxon>
        <taxon>Alphaproteobacteria</taxon>
        <taxon>Hyphomicrobiales</taxon>
        <taxon>Nitrobacteraceae</taxon>
        <taxon>Bradyrhizobium</taxon>
    </lineage>
</organism>
<name>A0A1M7UHP9_9BRAD</name>
<dbReference type="Proteomes" id="UP000184096">
    <property type="component" value="Chromosome I"/>
</dbReference>
<keyword evidence="1" id="KW-0808">Transferase</keyword>
<sequence>MTAPIVVFAYNRPQHLARVLRALALNAGADRSALIVYCDGPKGEMDAALVAQTREIAKATTGFASVEVIERQENFGLSCSIIGGVSEICGRFGRAIVLEDDVVPTPFFLGYVNDALDFYADDDRVISVGCHTFDSGFDLPETFFLDIPDCWGWGVWQRSWLSFETNGLVLLNQIRSRNAQAIFDVDGVYPYTSMLEAQVRGENQSWAIRWYAQAFLSGKLVLYPRRSVTLNIGFDGSGTHGGERSGYRGIQVIDRPISVSATAVQQCVPAREAWKLALLAMAGAPVPALVRAIKHRLRRAYRRLAPHIGKAAS</sequence>
<dbReference type="EMBL" id="LT670849">
    <property type="protein sequence ID" value="SHN82430.1"/>
    <property type="molecule type" value="Genomic_DNA"/>
</dbReference>
<evidence type="ECO:0000313" key="2">
    <source>
        <dbReference type="Proteomes" id="UP000184096"/>
    </source>
</evidence>
<dbReference type="SUPFAM" id="SSF53448">
    <property type="entry name" value="Nucleotide-diphospho-sugar transferases"/>
    <property type="match status" value="1"/>
</dbReference>
<dbReference type="InterPro" id="IPR029044">
    <property type="entry name" value="Nucleotide-diphossugar_trans"/>
</dbReference>
<proteinExistence type="predicted"/>
<protein>
    <submittedName>
        <fullName evidence="1">Glycosyl transferase family 2</fullName>
    </submittedName>
</protein>
<evidence type="ECO:0000313" key="1">
    <source>
        <dbReference type="EMBL" id="SHN82430.1"/>
    </source>
</evidence>
<dbReference type="CDD" id="cd00761">
    <property type="entry name" value="Glyco_tranf_GTA_type"/>
    <property type="match status" value="1"/>
</dbReference>
<reference evidence="1" key="1">
    <citation type="submission" date="2016-11" db="EMBL/GenBank/DDBJ databases">
        <authorList>
            <person name="Jaros S."/>
            <person name="Januszkiewicz K."/>
            <person name="Wedrychowicz H."/>
        </authorList>
    </citation>
    <scope>NUCLEOTIDE SEQUENCE [LARGE SCALE GENOMIC DNA]</scope>
    <source>
        <strain evidence="1">GAS401</strain>
    </source>
</reference>
<dbReference type="GO" id="GO:0016740">
    <property type="term" value="F:transferase activity"/>
    <property type="evidence" value="ECO:0007669"/>
    <property type="project" value="UniProtKB-KW"/>
</dbReference>
<dbReference type="Gene3D" id="3.90.550.10">
    <property type="entry name" value="Spore Coat Polysaccharide Biosynthesis Protein SpsA, Chain A"/>
    <property type="match status" value="1"/>
</dbReference>
<keyword evidence="2" id="KW-1185">Reference proteome</keyword>
<dbReference type="AlphaFoldDB" id="A0A1M7UHP9"/>
<accession>A0A1M7UHP9</accession>